<dbReference type="SUPFAM" id="SSF81606">
    <property type="entry name" value="PP2C-like"/>
    <property type="match status" value="1"/>
</dbReference>
<dbReference type="GO" id="GO:0004722">
    <property type="term" value="F:protein serine/threonine phosphatase activity"/>
    <property type="evidence" value="ECO:0007669"/>
    <property type="project" value="UniProtKB-EC"/>
</dbReference>
<reference evidence="10 11" key="2">
    <citation type="submission" date="2014-05" db="EMBL/GenBank/DDBJ databases">
        <title>Draft genome sequence of Halobacillus karajensis HK-03.</title>
        <authorList>
            <person name="Khelaifia S."/>
            <person name="Croce O."/>
            <person name="Lagier J.C."/>
            <person name="Raoult D."/>
        </authorList>
    </citation>
    <scope>NUCLEOTIDE SEQUENCE [LARGE SCALE GENOMIC DNA]</scope>
    <source>
        <strain evidence="10 11">HD-03</strain>
    </source>
</reference>
<keyword evidence="4" id="KW-0378">Hydrolase</keyword>
<reference evidence="11" key="1">
    <citation type="submission" date="2014-03" db="EMBL/GenBank/DDBJ databases">
        <authorList>
            <person name="Urmite Genomes U."/>
        </authorList>
    </citation>
    <scope>NUCLEOTIDE SEQUENCE [LARGE SCALE GENOMIC DNA]</scope>
    <source>
        <strain evidence="11">HD-03</strain>
    </source>
</reference>
<dbReference type="EMBL" id="CCDI010000001">
    <property type="protein sequence ID" value="CDQ22260.1"/>
    <property type="molecule type" value="Genomic_DNA"/>
</dbReference>
<evidence type="ECO:0000256" key="8">
    <source>
        <dbReference type="ARBA" id="ARBA00048336"/>
    </source>
</evidence>
<keyword evidence="3" id="KW-0479">Metal-binding</keyword>
<organism evidence="10 11">
    <name type="scientific">Halobacillus karajensis</name>
    <dbReference type="NCBI Taxonomy" id="195088"/>
    <lineage>
        <taxon>Bacteria</taxon>
        <taxon>Bacillati</taxon>
        <taxon>Bacillota</taxon>
        <taxon>Bacilli</taxon>
        <taxon>Bacillales</taxon>
        <taxon>Bacillaceae</taxon>
        <taxon>Halobacillus</taxon>
    </lineage>
</organism>
<dbReference type="CDD" id="cd00143">
    <property type="entry name" value="PP2Cc"/>
    <property type="match status" value="1"/>
</dbReference>
<sequence length="254" mass="28141">MIGYYQTDQGKVRVHNEDAGGVFHNDAGQTLAIVADGMGGHQAGDVASQMTTSHLHTKWQEVEKIETPDDAEKWIKETVLAANNEIKTYANEHEECAGMGTTVVVALCTEQFATIGHIGDSRCYFANAYGFNAITEDHSLVNELVRSGQITEEQAEHHPRKNVLLKAIGTEYDLTADVKTLEFEEDDRLLLCTDGLTNKVTDEELRELQNHQGDWADFTQKMVDLANERGGEDNITLAVVHHCQLPSDEKEGAE</sequence>
<comment type="catalytic activity">
    <reaction evidence="7">
        <text>O-phospho-L-seryl-[protein] + H2O = L-seryl-[protein] + phosphate</text>
        <dbReference type="Rhea" id="RHEA:20629"/>
        <dbReference type="Rhea" id="RHEA-COMP:9863"/>
        <dbReference type="Rhea" id="RHEA-COMP:11604"/>
        <dbReference type="ChEBI" id="CHEBI:15377"/>
        <dbReference type="ChEBI" id="CHEBI:29999"/>
        <dbReference type="ChEBI" id="CHEBI:43474"/>
        <dbReference type="ChEBI" id="CHEBI:83421"/>
        <dbReference type="EC" id="3.1.3.16"/>
    </reaction>
</comment>
<comment type="catalytic activity">
    <reaction evidence="8">
        <text>O-phospho-L-threonyl-[protein] + H2O = L-threonyl-[protein] + phosphate</text>
        <dbReference type="Rhea" id="RHEA:47004"/>
        <dbReference type="Rhea" id="RHEA-COMP:11060"/>
        <dbReference type="Rhea" id="RHEA-COMP:11605"/>
        <dbReference type="ChEBI" id="CHEBI:15377"/>
        <dbReference type="ChEBI" id="CHEBI:30013"/>
        <dbReference type="ChEBI" id="CHEBI:43474"/>
        <dbReference type="ChEBI" id="CHEBI:61977"/>
        <dbReference type="EC" id="3.1.3.16"/>
    </reaction>
</comment>
<feature type="domain" description="PPM-type phosphatase" evidence="9">
    <location>
        <begin position="2"/>
        <end position="242"/>
    </location>
</feature>
<dbReference type="PANTHER" id="PTHR47992">
    <property type="entry name" value="PROTEIN PHOSPHATASE"/>
    <property type="match status" value="1"/>
</dbReference>
<evidence type="ECO:0000256" key="4">
    <source>
        <dbReference type="ARBA" id="ARBA00022801"/>
    </source>
</evidence>
<evidence type="ECO:0000256" key="7">
    <source>
        <dbReference type="ARBA" id="ARBA00047761"/>
    </source>
</evidence>
<evidence type="ECO:0000256" key="2">
    <source>
        <dbReference type="ARBA" id="ARBA00013081"/>
    </source>
</evidence>
<dbReference type="FunFam" id="3.60.40.10:FF:000002">
    <property type="entry name" value="Serine/threonine phosphatase stp"/>
    <property type="match status" value="1"/>
</dbReference>
<protein>
    <recommendedName>
        <fullName evidence="2">protein-serine/threonine phosphatase</fullName>
        <ecNumber evidence="2">3.1.3.16</ecNumber>
    </recommendedName>
</protein>
<dbReference type="Gene3D" id="3.60.40.10">
    <property type="entry name" value="PPM-type phosphatase domain"/>
    <property type="match status" value="1"/>
</dbReference>
<dbReference type="Proteomes" id="UP000028868">
    <property type="component" value="Unassembled WGS sequence"/>
</dbReference>
<dbReference type="Pfam" id="PF13672">
    <property type="entry name" value="PP2C_2"/>
    <property type="match status" value="1"/>
</dbReference>
<keyword evidence="6" id="KW-0464">Manganese</keyword>
<dbReference type="InterPro" id="IPR036457">
    <property type="entry name" value="PPM-type-like_dom_sf"/>
</dbReference>
<dbReference type="GO" id="GO:0046872">
    <property type="term" value="F:metal ion binding"/>
    <property type="evidence" value="ECO:0007669"/>
    <property type="project" value="UniProtKB-KW"/>
</dbReference>
<dbReference type="InterPro" id="IPR001932">
    <property type="entry name" value="PPM-type_phosphatase-like_dom"/>
</dbReference>
<dbReference type="SMART" id="SM00331">
    <property type="entry name" value="PP2C_SIG"/>
    <property type="match status" value="1"/>
</dbReference>
<dbReference type="RefSeq" id="WP_035505446.1">
    <property type="nucleotide sequence ID" value="NZ_CCDH010000002.1"/>
</dbReference>
<keyword evidence="11" id="KW-1185">Reference proteome</keyword>
<evidence type="ECO:0000313" key="10">
    <source>
        <dbReference type="EMBL" id="CDQ22260.1"/>
    </source>
</evidence>
<proteinExistence type="predicted"/>
<evidence type="ECO:0000313" key="11">
    <source>
        <dbReference type="Proteomes" id="UP000028868"/>
    </source>
</evidence>
<comment type="caution">
    <text evidence="10">The sequence shown here is derived from an EMBL/GenBank/DDBJ whole genome shotgun (WGS) entry which is preliminary data.</text>
</comment>
<accession>A0A024P281</accession>
<evidence type="ECO:0000259" key="9">
    <source>
        <dbReference type="PROSITE" id="PS51746"/>
    </source>
</evidence>
<evidence type="ECO:0000256" key="6">
    <source>
        <dbReference type="ARBA" id="ARBA00023211"/>
    </source>
</evidence>
<dbReference type="SMART" id="SM00332">
    <property type="entry name" value="PP2Cc"/>
    <property type="match status" value="1"/>
</dbReference>
<dbReference type="AlphaFoldDB" id="A0A024P281"/>
<dbReference type="PROSITE" id="PS51746">
    <property type="entry name" value="PPM_2"/>
    <property type="match status" value="1"/>
</dbReference>
<keyword evidence="5" id="KW-0904">Protein phosphatase</keyword>
<dbReference type="NCBIfam" id="NF033484">
    <property type="entry name" value="Stp1_PP2C_phos"/>
    <property type="match status" value="1"/>
</dbReference>
<comment type="cofactor">
    <cofactor evidence="1">
        <name>Mn(2+)</name>
        <dbReference type="ChEBI" id="CHEBI:29035"/>
    </cofactor>
</comment>
<dbReference type="InterPro" id="IPR015655">
    <property type="entry name" value="PP2C"/>
</dbReference>
<gene>
    <name evidence="10" type="primary">stp</name>
    <name evidence="10" type="ORF">BN983_00465</name>
</gene>
<evidence type="ECO:0000256" key="5">
    <source>
        <dbReference type="ARBA" id="ARBA00022912"/>
    </source>
</evidence>
<dbReference type="EC" id="3.1.3.16" evidence="2"/>
<name>A0A024P281_9BACI</name>
<evidence type="ECO:0000256" key="3">
    <source>
        <dbReference type="ARBA" id="ARBA00022723"/>
    </source>
</evidence>
<evidence type="ECO:0000256" key="1">
    <source>
        <dbReference type="ARBA" id="ARBA00001936"/>
    </source>
</evidence>